<evidence type="ECO:0000256" key="1">
    <source>
        <dbReference type="SAM" id="MobiDB-lite"/>
    </source>
</evidence>
<feature type="transmembrane region" description="Helical" evidence="2">
    <location>
        <begin position="7"/>
        <end position="25"/>
    </location>
</feature>
<keyword evidence="2" id="KW-0812">Transmembrane</keyword>
<evidence type="ECO:0000313" key="4">
    <source>
        <dbReference type="Proteomes" id="UP000032633"/>
    </source>
</evidence>
<reference evidence="3 4" key="1">
    <citation type="journal article" date="2015" name="J. Biotechnol.">
        <title>Complete genome sequence of Paenibacillus beijingensis 7188(T) (=DSM 24997(T)), a novel rhizobacterium from jujube garden soil.</title>
        <authorList>
            <person name="Kwak Y."/>
            <person name="Shin J.H."/>
        </authorList>
    </citation>
    <scope>NUCLEOTIDE SEQUENCE [LARGE SCALE GENOMIC DNA]</scope>
    <source>
        <strain evidence="3 4">DSM 24997</strain>
    </source>
</reference>
<accession>A0A0D5NF58</accession>
<feature type="compositionally biased region" description="Polar residues" evidence="1">
    <location>
        <begin position="104"/>
        <end position="113"/>
    </location>
</feature>
<gene>
    <name evidence="3" type="ORF">VN24_04655</name>
</gene>
<dbReference type="PATRIC" id="fig|1126833.4.peg.1029"/>
<feature type="region of interest" description="Disordered" evidence="1">
    <location>
        <begin position="68"/>
        <end position="113"/>
    </location>
</feature>
<proteinExistence type="predicted"/>
<keyword evidence="2" id="KW-1133">Transmembrane helix</keyword>
<keyword evidence="2" id="KW-0472">Membrane</keyword>
<evidence type="ECO:0000256" key="2">
    <source>
        <dbReference type="SAM" id="Phobius"/>
    </source>
</evidence>
<keyword evidence="4" id="KW-1185">Reference proteome</keyword>
<protein>
    <submittedName>
        <fullName evidence="3">Uncharacterized protein</fullName>
    </submittedName>
</protein>
<dbReference type="Proteomes" id="UP000032633">
    <property type="component" value="Chromosome"/>
</dbReference>
<reference evidence="4" key="2">
    <citation type="submission" date="2015-03" db="EMBL/GenBank/DDBJ databases">
        <title>Genome sequence of Paenibacillus beijingensis strain DSM 24997T.</title>
        <authorList>
            <person name="Kwak Y."/>
            <person name="Shin J.-H."/>
        </authorList>
    </citation>
    <scope>NUCLEOTIDE SEQUENCE [LARGE SCALE GENOMIC DNA]</scope>
    <source>
        <strain evidence="4">DSM 24997</strain>
    </source>
</reference>
<name>A0A0D5NF58_9BACL</name>
<organism evidence="3 4">
    <name type="scientific">Paenibacillus beijingensis</name>
    <dbReference type="NCBI Taxonomy" id="1126833"/>
    <lineage>
        <taxon>Bacteria</taxon>
        <taxon>Bacillati</taxon>
        <taxon>Bacillota</taxon>
        <taxon>Bacilli</taxon>
        <taxon>Bacillales</taxon>
        <taxon>Paenibacillaceae</taxon>
        <taxon>Paenibacillus</taxon>
    </lineage>
</organism>
<dbReference type="AlphaFoldDB" id="A0A0D5NF58"/>
<feature type="compositionally biased region" description="Basic and acidic residues" evidence="1">
    <location>
        <begin position="90"/>
        <end position="100"/>
    </location>
</feature>
<evidence type="ECO:0000313" key="3">
    <source>
        <dbReference type="EMBL" id="AJY74024.1"/>
    </source>
</evidence>
<dbReference type="OrthoDB" id="2616932at2"/>
<dbReference type="KEGG" id="pbj:VN24_04655"/>
<dbReference type="HOGENOM" id="CLU_2220557_0_0_9"/>
<sequence length="113" mass="12877">MFELHEVMSYLFSIGILCSFAYLYYFRLPSAPQGPGRYDREDSVCRLPGAQRLAVVRTIGEMLVRHMKRKEAPDGDSEGCHSSLTATIMRNEENDHETKRWNSHRNTPASAAV</sequence>
<dbReference type="RefSeq" id="WP_045669460.1">
    <property type="nucleotide sequence ID" value="NZ_CP011058.1"/>
</dbReference>
<dbReference type="EMBL" id="CP011058">
    <property type="protein sequence ID" value="AJY74024.1"/>
    <property type="molecule type" value="Genomic_DNA"/>
</dbReference>